<evidence type="ECO:0000256" key="3">
    <source>
        <dbReference type="ARBA" id="ARBA00022448"/>
    </source>
</evidence>
<feature type="transmembrane region" description="Helical" evidence="8">
    <location>
        <begin position="118"/>
        <end position="143"/>
    </location>
</feature>
<evidence type="ECO:0000256" key="5">
    <source>
        <dbReference type="ARBA" id="ARBA00022989"/>
    </source>
</evidence>
<feature type="transmembrane region" description="Helical" evidence="8">
    <location>
        <begin position="155"/>
        <end position="178"/>
    </location>
</feature>
<keyword evidence="6 8" id="KW-0472">Membrane</keyword>
<dbReference type="InterPro" id="IPR038377">
    <property type="entry name" value="Na/Glc_symporter_sf"/>
</dbReference>
<feature type="transmembrane region" description="Helical" evidence="8">
    <location>
        <begin position="447"/>
        <end position="468"/>
    </location>
</feature>
<dbReference type="PANTHER" id="PTHR48086">
    <property type="entry name" value="SODIUM/PROLINE SYMPORTER-RELATED"/>
    <property type="match status" value="1"/>
</dbReference>
<evidence type="ECO:0000256" key="2">
    <source>
        <dbReference type="ARBA" id="ARBA00006434"/>
    </source>
</evidence>
<keyword evidence="4 8" id="KW-0812">Transmembrane</keyword>
<feature type="transmembrane region" description="Helical" evidence="8">
    <location>
        <begin position="79"/>
        <end position="97"/>
    </location>
</feature>
<dbReference type="GO" id="GO:0005886">
    <property type="term" value="C:plasma membrane"/>
    <property type="evidence" value="ECO:0007669"/>
    <property type="project" value="TreeGrafter"/>
</dbReference>
<dbReference type="AlphaFoldDB" id="A0AA87XSY6"/>
<sequence>MNTTLIIFVALYLLGTLGLGMWAGTRIKNTSDFAVAGRSLPLIMVITTTFATWFGAETVMGVPAKFVQGGLNAVIEDPFGAGTCLILVGLFFATKLYKLNLLTIGDYYRQRYGKGIEVFCSVAIILSYLGWVAAQITALGLVFTVLTNGALAPAAGMVIGTLAVLIYVVVGGFLAVAVTDFIQMIVLVVGMTIIAFFAADLAGGAGNVLDMAQRADLWRLLPEPTFTDIVFFFAAAITMMFGSIPQQDVFQRVMSAKDAPTARTGAVIGGASYIIFGFVPMFIVAAAVVVMGDSAMELAKNDYQRLLPTFVMTKMPLVMQILFFGALLSAIKSTSSATLLAPSTSFVENILKNLRPGMSDKQQLLAMRVTIVVFAALVLAYAIAMQGTSIYELVSSAYQVTLVGAFIPLVMGLYWRRATTQGAILSIGAGILVWVLFFPQISSWGEAFPGQLAGLLAALAGMIIGSLAPQVLKNRQEQPAHIAGAKA</sequence>
<evidence type="ECO:0000256" key="8">
    <source>
        <dbReference type="SAM" id="Phobius"/>
    </source>
</evidence>
<protein>
    <submittedName>
        <fullName evidence="9">Sodium:solute symporter</fullName>
    </submittedName>
</protein>
<dbReference type="PANTHER" id="PTHR48086:SF7">
    <property type="entry name" value="SODIUM-SOLUTE SYMPORTER-RELATED"/>
    <property type="match status" value="1"/>
</dbReference>
<feature type="transmembrane region" description="Helical" evidence="8">
    <location>
        <begin position="185"/>
        <end position="205"/>
    </location>
</feature>
<dbReference type="Proteomes" id="UP000628442">
    <property type="component" value="Unassembled WGS sequence"/>
</dbReference>
<reference evidence="9" key="2">
    <citation type="submission" date="2022-12" db="EMBL/GenBank/DDBJ databases">
        <authorList>
            <person name="Sun Q."/>
            <person name="Kim S."/>
        </authorList>
    </citation>
    <scope>NUCLEOTIDE SEQUENCE</scope>
    <source>
        <strain evidence="9">KCTC 12343</strain>
    </source>
</reference>
<reference evidence="9" key="1">
    <citation type="journal article" date="2014" name="Int. J. Syst. Evol. Microbiol.">
        <title>Complete genome sequence of Corynebacterium casei LMG S-19264T (=DSM 44701T), isolated from a smear-ripened cheese.</title>
        <authorList>
            <consortium name="US DOE Joint Genome Institute (JGI-PGF)"/>
            <person name="Walter F."/>
            <person name="Albersmeier A."/>
            <person name="Kalinowski J."/>
            <person name="Ruckert C."/>
        </authorList>
    </citation>
    <scope>NUCLEOTIDE SEQUENCE</scope>
    <source>
        <strain evidence="9">KCTC 12343</strain>
    </source>
</reference>
<dbReference type="GO" id="GO:0022857">
    <property type="term" value="F:transmembrane transporter activity"/>
    <property type="evidence" value="ECO:0007669"/>
    <property type="project" value="InterPro"/>
</dbReference>
<gene>
    <name evidence="9" type="primary">cht1</name>
    <name evidence="9" type="ORF">GCM10007387_29750</name>
</gene>
<evidence type="ECO:0000256" key="7">
    <source>
        <dbReference type="RuleBase" id="RU362091"/>
    </source>
</evidence>
<evidence type="ECO:0000256" key="6">
    <source>
        <dbReference type="ARBA" id="ARBA00023136"/>
    </source>
</evidence>
<dbReference type="PROSITE" id="PS50283">
    <property type="entry name" value="NA_SOLUT_SYMP_3"/>
    <property type="match status" value="1"/>
</dbReference>
<keyword evidence="3" id="KW-0813">Transport</keyword>
<feature type="transmembrane region" description="Helical" evidence="8">
    <location>
        <begin position="311"/>
        <end position="331"/>
    </location>
</feature>
<proteinExistence type="inferred from homology"/>
<comment type="subcellular location">
    <subcellularLocation>
        <location evidence="1">Membrane</location>
        <topology evidence="1">Multi-pass membrane protein</topology>
    </subcellularLocation>
</comment>
<feature type="transmembrane region" description="Helical" evidence="8">
    <location>
        <begin position="396"/>
        <end position="415"/>
    </location>
</feature>
<comment type="similarity">
    <text evidence="2 7">Belongs to the sodium:solute symporter (SSF) (TC 2.A.21) family.</text>
</comment>
<organism evidence="9 10">
    <name type="scientific">Pseudoduganella albidiflava</name>
    <dbReference type="NCBI Taxonomy" id="321983"/>
    <lineage>
        <taxon>Bacteria</taxon>
        <taxon>Pseudomonadati</taxon>
        <taxon>Pseudomonadota</taxon>
        <taxon>Betaproteobacteria</taxon>
        <taxon>Burkholderiales</taxon>
        <taxon>Oxalobacteraceae</taxon>
        <taxon>Telluria group</taxon>
        <taxon>Pseudoduganella</taxon>
    </lineage>
</organism>
<feature type="transmembrane region" description="Helical" evidence="8">
    <location>
        <begin position="225"/>
        <end position="244"/>
    </location>
</feature>
<feature type="transmembrane region" description="Helical" evidence="8">
    <location>
        <begin position="422"/>
        <end position="441"/>
    </location>
</feature>
<dbReference type="EMBL" id="BMWV01000006">
    <property type="protein sequence ID" value="GGY45723.1"/>
    <property type="molecule type" value="Genomic_DNA"/>
</dbReference>
<dbReference type="CDD" id="cd11474">
    <property type="entry name" value="SLC5sbd_CHT"/>
    <property type="match status" value="1"/>
</dbReference>
<dbReference type="Pfam" id="PF00474">
    <property type="entry name" value="SSF"/>
    <property type="match status" value="1"/>
</dbReference>
<dbReference type="Gene3D" id="1.20.1730.10">
    <property type="entry name" value="Sodium/glucose cotransporter"/>
    <property type="match status" value="1"/>
</dbReference>
<feature type="transmembrane region" description="Helical" evidence="8">
    <location>
        <begin position="35"/>
        <end position="56"/>
    </location>
</feature>
<accession>A0AA87XSY6</accession>
<evidence type="ECO:0000313" key="10">
    <source>
        <dbReference type="Proteomes" id="UP000628442"/>
    </source>
</evidence>
<evidence type="ECO:0000256" key="4">
    <source>
        <dbReference type="ARBA" id="ARBA00022692"/>
    </source>
</evidence>
<dbReference type="InterPro" id="IPR050277">
    <property type="entry name" value="Sodium:Solute_Symporter"/>
</dbReference>
<comment type="caution">
    <text evidence="9">The sequence shown here is derived from an EMBL/GenBank/DDBJ whole genome shotgun (WGS) entry which is preliminary data.</text>
</comment>
<evidence type="ECO:0000256" key="1">
    <source>
        <dbReference type="ARBA" id="ARBA00004141"/>
    </source>
</evidence>
<name>A0AA87XSY6_9BURK</name>
<dbReference type="RefSeq" id="WP_189485284.1">
    <property type="nucleotide sequence ID" value="NZ_BMWV01000006.1"/>
</dbReference>
<feature type="transmembrane region" description="Helical" evidence="8">
    <location>
        <begin position="6"/>
        <end position="23"/>
    </location>
</feature>
<feature type="transmembrane region" description="Helical" evidence="8">
    <location>
        <begin position="265"/>
        <end position="291"/>
    </location>
</feature>
<feature type="transmembrane region" description="Helical" evidence="8">
    <location>
        <begin position="365"/>
        <end position="384"/>
    </location>
</feature>
<evidence type="ECO:0000313" key="9">
    <source>
        <dbReference type="EMBL" id="GGY45723.1"/>
    </source>
</evidence>
<dbReference type="InterPro" id="IPR001734">
    <property type="entry name" value="Na/solute_symporter"/>
</dbReference>
<keyword evidence="5 8" id="KW-1133">Transmembrane helix</keyword>